<gene>
    <name evidence="6" type="ORF">M23134_02304</name>
</gene>
<dbReference type="Gene3D" id="1.10.10.60">
    <property type="entry name" value="Homeodomain-like"/>
    <property type="match status" value="1"/>
</dbReference>
<dbReference type="OrthoDB" id="5492415at2"/>
<dbReference type="AlphaFoldDB" id="A1ZK87"/>
<evidence type="ECO:0000313" key="7">
    <source>
        <dbReference type="Proteomes" id="UP000004095"/>
    </source>
</evidence>
<dbReference type="GO" id="GO:0043565">
    <property type="term" value="F:sequence-specific DNA binding"/>
    <property type="evidence" value="ECO:0007669"/>
    <property type="project" value="InterPro"/>
</dbReference>
<evidence type="ECO:0000256" key="3">
    <source>
        <dbReference type="ARBA" id="ARBA00023163"/>
    </source>
</evidence>
<feature type="domain" description="HTH araC/xylS-type" evidence="5">
    <location>
        <begin position="265"/>
        <end position="366"/>
    </location>
</feature>
<keyword evidence="4" id="KW-0812">Transmembrane</keyword>
<dbReference type="PROSITE" id="PS01124">
    <property type="entry name" value="HTH_ARAC_FAMILY_2"/>
    <property type="match status" value="1"/>
</dbReference>
<dbReference type="PRINTS" id="PR00032">
    <property type="entry name" value="HTHARAC"/>
</dbReference>
<keyword evidence="7" id="KW-1185">Reference proteome</keyword>
<dbReference type="eggNOG" id="COG2207">
    <property type="taxonomic scope" value="Bacteria"/>
</dbReference>
<feature type="transmembrane region" description="Helical" evidence="4">
    <location>
        <begin position="66"/>
        <end position="86"/>
    </location>
</feature>
<feature type="transmembrane region" description="Helical" evidence="4">
    <location>
        <begin position="179"/>
        <end position="201"/>
    </location>
</feature>
<dbReference type="InterPro" id="IPR009057">
    <property type="entry name" value="Homeodomain-like_sf"/>
</dbReference>
<evidence type="ECO:0000256" key="2">
    <source>
        <dbReference type="ARBA" id="ARBA00023125"/>
    </source>
</evidence>
<keyword evidence="2" id="KW-0238">DNA-binding</keyword>
<keyword evidence="1" id="KW-0805">Transcription regulation</keyword>
<organism evidence="6 7">
    <name type="scientific">Microscilla marina ATCC 23134</name>
    <dbReference type="NCBI Taxonomy" id="313606"/>
    <lineage>
        <taxon>Bacteria</taxon>
        <taxon>Pseudomonadati</taxon>
        <taxon>Bacteroidota</taxon>
        <taxon>Cytophagia</taxon>
        <taxon>Cytophagales</taxon>
        <taxon>Microscillaceae</taxon>
        <taxon>Microscilla</taxon>
    </lineage>
</organism>
<evidence type="ECO:0000259" key="5">
    <source>
        <dbReference type="PROSITE" id="PS01124"/>
    </source>
</evidence>
<dbReference type="RefSeq" id="WP_002696693.1">
    <property type="nucleotide sequence ID" value="NZ_AAWS01000012.1"/>
</dbReference>
<evidence type="ECO:0000313" key="6">
    <source>
        <dbReference type="EMBL" id="EAY29113.1"/>
    </source>
</evidence>
<feature type="transmembrane region" description="Helical" evidence="4">
    <location>
        <begin position="36"/>
        <end position="54"/>
    </location>
</feature>
<evidence type="ECO:0000256" key="4">
    <source>
        <dbReference type="SAM" id="Phobius"/>
    </source>
</evidence>
<dbReference type="PANTHER" id="PTHR43280:SF29">
    <property type="entry name" value="ARAC-FAMILY TRANSCRIPTIONAL REGULATOR"/>
    <property type="match status" value="1"/>
</dbReference>
<dbReference type="SMART" id="SM00342">
    <property type="entry name" value="HTH_ARAC"/>
    <property type="match status" value="1"/>
</dbReference>
<keyword evidence="4" id="KW-1133">Transmembrane helix</keyword>
<reference evidence="6 7" key="1">
    <citation type="submission" date="2007-01" db="EMBL/GenBank/DDBJ databases">
        <authorList>
            <person name="Haygood M."/>
            <person name="Podell S."/>
            <person name="Anderson C."/>
            <person name="Hopkinson B."/>
            <person name="Roe K."/>
            <person name="Barbeau K."/>
            <person name="Gaasterland T."/>
            <person name="Ferriera S."/>
            <person name="Johnson J."/>
            <person name="Kravitz S."/>
            <person name="Beeson K."/>
            <person name="Sutton G."/>
            <person name="Rogers Y.-H."/>
            <person name="Friedman R."/>
            <person name="Frazier M."/>
            <person name="Venter J.C."/>
        </authorList>
    </citation>
    <scope>NUCLEOTIDE SEQUENCE [LARGE SCALE GENOMIC DNA]</scope>
    <source>
        <strain evidence="6 7">ATCC 23134</strain>
    </source>
</reference>
<dbReference type="EMBL" id="AAWS01000012">
    <property type="protein sequence ID" value="EAY29113.1"/>
    <property type="molecule type" value="Genomic_DNA"/>
</dbReference>
<comment type="caution">
    <text evidence="6">The sequence shown here is derived from an EMBL/GenBank/DDBJ whole genome shotgun (WGS) entry which is preliminary data.</text>
</comment>
<sequence length="367" mass="42660">MQNFLNQLVYFGYLQSLFLIFIYLFSPTRRKTLNQYLIVFVLVLTVGLTGRVLYMSEVFGKNFKLITISEFAILLFGATIYLFTRSSLFDKRFSYRDLVHYIPGVVYIILITVFFIIPTKEAYIAKYKSGQLLQMSIWFAGVGLLFNITYWVLSCRLFFAFKKKLQNELSYVVKTRFFLTFLIAIGACLLCWVVVYLMSIYGNKFIAQTTRQALWLSIALIILLIAYYGMTAPDLFRLASVVKTKKYAHSRLSQKDLDQLKYKLEQLMENKKPYLNRKLLKSELAGLLGVSNPEVARLLNERIGMTFFEYVNYYRIKEFIALAQTEEAQKFTIFGIAQEAGFNSKTTFNKSFKKLMGASPSEYFAKK</sequence>
<keyword evidence="4" id="KW-0472">Membrane</keyword>
<name>A1ZK87_MICM2</name>
<feature type="transmembrane region" description="Helical" evidence="4">
    <location>
        <begin position="137"/>
        <end position="159"/>
    </location>
</feature>
<evidence type="ECO:0000256" key="1">
    <source>
        <dbReference type="ARBA" id="ARBA00023015"/>
    </source>
</evidence>
<dbReference type="Pfam" id="PF12833">
    <property type="entry name" value="HTH_18"/>
    <property type="match status" value="1"/>
</dbReference>
<feature type="transmembrane region" description="Helical" evidence="4">
    <location>
        <begin position="213"/>
        <end position="230"/>
    </location>
</feature>
<dbReference type="Proteomes" id="UP000004095">
    <property type="component" value="Unassembled WGS sequence"/>
</dbReference>
<keyword evidence="3" id="KW-0804">Transcription</keyword>
<accession>A1ZK87</accession>
<dbReference type="InterPro" id="IPR020449">
    <property type="entry name" value="Tscrpt_reg_AraC-type_HTH"/>
</dbReference>
<proteinExistence type="predicted"/>
<feature type="transmembrane region" description="Helical" evidence="4">
    <location>
        <begin position="6"/>
        <end position="24"/>
    </location>
</feature>
<dbReference type="GO" id="GO:0003700">
    <property type="term" value="F:DNA-binding transcription factor activity"/>
    <property type="evidence" value="ECO:0007669"/>
    <property type="project" value="InterPro"/>
</dbReference>
<dbReference type="SUPFAM" id="SSF46689">
    <property type="entry name" value="Homeodomain-like"/>
    <property type="match status" value="1"/>
</dbReference>
<dbReference type="InterPro" id="IPR018060">
    <property type="entry name" value="HTH_AraC"/>
</dbReference>
<dbReference type="PANTHER" id="PTHR43280">
    <property type="entry name" value="ARAC-FAMILY TRANSCRIPTIONAL REGULATOR"/>
    <property type="match status" value="1"/>
</dbReference>
<feature type="transmembrane region" description="Helical" evidence="4">
    <location>
        <begin position="98"/>
        <end position="117"/>
    </location>
</feature>
<protein>
    <submittedName>
        <fullName evidence="6">Transcriptional regulator, putative</fullName>
    </submittedName>
</protein>